<dbReference type="EMBL" id="CH991549">
    <property type="protein sequence ID" value="EDQ89885.1"/>
    <property type="molecule type" value="Genomic_DNA"/>
</dbReference>
<dbReference type="AlphaFoldDB" id="A9UXQ6"/>
<accession>A9UXQ6</accession>
<dbReference type="KEGG" id="mbr:MONBRDRAFT_7593"/>
<sequence>MPAPSYSNNGMGGFPDTPAQPATSASAPPPAAPEGPSAPAYMSPPPPGQYNGPSSASSAPVEEDMNPFPTVPTSHAQAYAPETTELPSVPGQEGQSDMNAAMDFDELNRRFERLKRQ</sequence>
<organism evidence="2 3">
    <name type="scientific">Monosiga brevicollis</name>
    <name type="common">Choanoflagellate</name>
    <dbReference type="NCBI Taxonomy" id="81824"/>
    <lineage>
        <taxon>Eukaryota</taxon>
        <taxon>Choanoflagellata</taxon>
        <taxon>Craspedida</taxon>
        <taxon>Salpingoecidae</taxon>
        <taxon>Monosiga</taxon>
    </lineage>
</organism>
<evidence type="ECO:0000313" key="3">
    <source>
        <dbReference type="Proteomes" id="UP000001357"/>
    </source>
</evidence>
<dbReference type="RefSeq" id="XP_001745307.1">
    <property type="nucleotide sequence ID" value="XM_001745255.1"/>
</dbReference>
<feature type="region of interest" description="Disordered" evidence="1">
    <location>
        <begin position="1"/>
        <end position="104"/>
    </location>
</feature>
<evidence type="ECO:0000256" key="1">
    <source>
        <dbReference type="SAM" id="MobiDB-lite"/>
    </source>
</evidence>
<dbReference type="Proteomes" id="UP000001357">
    <property type="component" value="Unassembled WGS sequence"/>
</dbReference>
<gene>
    <name evidence="2" type="ORF">MONBRDRAFT_7593</name>
</gene>
<dbReference type="GeneID" id="5890564"/>
<name>A9UXQ6_MONBE</name>
<proteinExistence type="predicted"/>
<evidence type="ECO:0000313" key="2">
    <source>
        <dbReference type="EMBL" id="EDQ89885.1"/>
    </source>
</evidence>
<keyword evidence="3" id="KW-1185">Reference proteome</keyword>
<reference evidence="2 3" key="1">
    <citation type="journal article" date="2008" name="Nature">
        <title>The genome of the choanoflagellate Monosiga brevicollis and the origin of metazoans.</title>
        <authorList>
            <consortium name="JGI Sequencing"/>
            <person name="King N."/>
            <person name="Westbrook M.J."/>
            <person name="Young S.L."/>
            <person name="Kuo A."/>
            <person name="Abedin M."/>
            <person name="Chapman J."/>
            <person name="Fairclough S."/>
            <person name="Hellsten U."/>
            <person name="Isogai Y."/>
            <person name="Letunic I."/>
            <person name="Marr M."/>
            <person name="Pincus D."/>
            <person name="Putnam N."/>
            <person name="Rokas A."/>
            <person name="Wright K.J."/>
            <person name="Zuzow R."/>
            <person name="Dirks W."/>
            <person name="Good M."/>
            <person name="Goodstein D."/>
            <person name="Lemons D."/>
            <person name="Li W."/>
            <person name="Lyons J.B."/>
            <person name="Morris A."/>
            <person name="Nichols S."/>
            <person name="Richter D.J."/>
            <person name="Salamov A."/>
            <person name="Bork P."/>
            <person name="Lim W.A."/>
            <person name="Manning G."/>
            <person name="Miller W.T."/>
            <person name="McGinnis W."/>
            <person name="Shapiro H."/>
            <person name="Tjian R."/>
            <person name="Grigoriev I.V."/>
            <person name="Rokhsar D."/>
        </authorList>
    </citation>
    <scope>NUCLEOTIDE SEQUENCE [LARGE SCALE GENOMIC DNA]</scope>
    <source>
        <strain evidence="3">MX1 / ATCC 50154</strain>
    </source>
</reference>
<dbReference type="InParanoid" id="A9UXQ6"/>
<protein>
    <submittedName>
        <fullName evidence="2">Uncharacterized protein</fullName>
    </submittedName>
</protein>